<protein>
    <submittedName>
        <fullName evidence="2">Cytochrome c</fullName>
    </submittedName>
</protein>
<evidence type="ECO:0000313" key="3">
    <source>
        <dbReference type="Proteomes" id="UP000006655"/>
    </source>
</evidence>
<dbReference type="InterPro" id="IPR032033">
    <property type="entry name" value="Cytochrome_P460"/>
</dbReference>
<dbReference type="CDD" id="cd20752">
    <property type="entry name" value="cyt_c'_beta"/>
    <property type="match status" value="1"/>
</dbReference>
<dbReference type="OrthoDB" id="511546at2"/>
<keyword evidence="3" id="KW-1185">Reference proteome</keyword>
<sequence>MKKPWLGLLLLIGSFGLVVGVSGQTVEGVAFPEGYRTWTHVKSMIVEKGHPLFELVGGLHHIYANSKAMQGYQANPRVFPEGAVIVFDLLEPVKAENAVVEGKRKAVIVMEKDTRRFAATGNWGYAVFEGDSRRPVEINANSCYECHRGAANTDFVFSSFRP</sequence>
<dbReference type="AlphaFoldDB" id="A0A806DAN2"/>
<dbReference type="Gene3D" id="3.50.70.20">
    <property type="entry name" value="Cytochrome P460"/>
    <property type="match status" value="1"/>
</dbReference>
<evidence type="ECO:0000259" key="1">
    <source>
        <dbReference type="Pfam" id="PF16694"/>
    </source>
</evidence>
<accession>A0A806DAN2</accession>
<gene>
    <name evidence="2" type="ordered locus">Mrub_1859</name>
</gene>
<name>A0A806DAN2_MEIRD</name>
<feature type="domain" description="Cytochrome P460" evidence="1">
    <location>
        <begin position="32"/>
        <end position="158"/>
    </location>
</feature>
<dbReference type="KEGG" id="mrb:Mrub_1859"/>
<reference evidence="2 3" key="1">
    <citation type="journal article" date="2010" name="Stand. Genomic Sci.">
        <title>Complete genome sequence of Meiothermus ruber type strain (21).</title>
        <authorList>
            <person name="Tindall B.J."/>
            <person name="Sikorski J."/>
            <person name="Lucas S."/>
            <person name="Goltsman E."/>
            <person name="Copeland A."/>
            <person name="Glavina Del Rio T."/>
            <person name="Nolan M."/>
            <person name="Tice H."/>
            <person name="Cheng J.F."/>
            <person name="Han C."/>
            <person name="Pitluck S."/>
            <person name="Liolios K."/>
            <person name="Ivanova N."/>
            <person name="Mavromatis K."/>
            <person name="Ovchinnikova G."/>
            <person name="Pati A."/>
            <person name="Fahnrich R."/>
            <person name="Goodwin L."/>
            <person name="Chen A."/>
            <person name="Palaniappan K."/>
            <person name="Land M."/>
            <person name="Hauser L."/>
            <person name="Chang Y.J."/>
            <person name="Jeffries C.D."/>
            <person name="Rohde M."/>
            <person name="Goker M."/>
            <person name="Woyke T."/>
            <person name="Bristow J."/>
            <person name="Eisen J.A."/>
            <person name="Markowitz V."/>
            <person name="Hugenholtz P."/>
            <person name="Kyrpides N.C."/>
            <person name="Klenk H.P."/>
            <person name="Lapidus A."/>
        </authorList>
    </citation>
    <scope>NUCLEOTIDE SEQUENCE [LARGE SCALE GENOMIC DNA]</scope>
    <source>
        <strain evidence="3">ATCC 35948 / DSM 1279 / VKM B-1258 / 21</strain>
    </source>
</reference>
<proteinExistence type="predicted"/>
<dbReference type="EMBL" id="CP001743">
    <property type="protein sequence ID" value="ADD28616.1"/>
    <property type="molecule type" value="Genomic_DNA"/>
</dbReference>
<dbReference type="Proteomes" id="UP000006655">
    <property type="component" value="Chromosome"/>
</dbReference>
<dbReference type="InterPro" id="IPR038142">
    <property type="entry name" value="Cytochrome_P460_sp"/>
</dbReference>
<evidence type="ECO:0000313" key="2">
    <source>
        <dbReference type="EMBL" id="ADD28616.1"/>
    </source>
</evidence>
<dbReference type="Pfam" id="PF16694">
    <property type="entry name" value="Cytochrome_P460"/>
    <property type="match status" value="1"/>
</dbReference>
<organism evidence="2 3">
    <name type="scientific">Meiothermus ruber (strain ATCC 35948 / DSM 1279 / VKM B-1258 / 21)</name>
    <name type="common">Thermus ruber</name>
    <dbReference type="NCBI Taxonomy" id="504728"/>
    <lineage>
        <taxon>Bacteria</taxon>
        <taxon>Thermotogati</taxon>
        <taxon>Deinococcota</taxon>
        <taxon>Deinococci</taxon>
        <taxon>Thermales</taxon>
        <taxon>Thermaceae</taxon>
        <taxon>Meiothermus</taxon>
    </lineage>
</organism>